<dbReference type="Proteomes" id="UP001322664">
    <property type="component" value="Chromosome"/>
</dbReference>
<name>A0ABZ0S050_9BACI</name>
<evidence type="ECO:0000256" key="1">
    <source>
        <dbReference type="ARBA" id="ARBA00004162"/>
    </source>
</evidence>
<evidence type="ECO:0000313" key="7">
    <source>
        <dbReference type="Proteomes" id="UP001322664"/>
    </source>
</evidence>
<dbReference type="EMBL" id="CP137624">
    <property type="protein sequence ID" value="WPK12621.1"/>
    <property type="molecule type" value="Genomic_DNA"/>
</dbReference>
<keyword evidence="5" id="KW-0472">Membrane</keyword>
<evidence type="ECO:0000313" key="6">
    <source>
        <dbReference type="EMBL" id="WPK12621.1"/>
    </source>
</evidence>
<dbReference type="RefSeq" id="WP_319837326.1">
    <property type="nucleotide sequence ID" value="NZ_CP137624.1"/>
</dbReference>
<dbReference type="PANTHER" id="PTHR39083:SF1">
    <property type="entry name" value="CYCLIC DI-GMP-BINDING PROTEIN"/>
    <property type="match status" value="1"/>
</dbReference>
<evidence type="ECO:0000256" key="4">
    <source>
        <dbReference type="ARBA" id="ARBA00022989"/>
    </source>
</evidence>
<evidence type="ECO:0000256" key="2">
    <source>
        <dbReference type="ARBA" id="ARBA00022475"/>
    </source>
</evidence>
<evidence type="ECO:0000256" key="5">
    <source>
        <dbReference type="ARBA" id="ARBA00023136"/>
    </source>
</evidence>
<evidence type="ECO:0000256" key="3">
    <source>
        <dbReference type="ARBA" id="ARBA00022692"/>
    </source>
</evidence>
<dbReference type="PANTHER" id="PTHR39083">
    <property type="entry name" value="CYCLIC DI-GMP-BINDING PROTEIN"/>
    <property type="match status" value="1"/>
</dbReference>
<keyword evidence="2" id="KW-1003">Cell membrane</keyword>
<reference evidence="6 7" key="1">
    <citation type="submission" date="2023-09" db="EMBL/GenBank/DDBJ databases">
        <authorList>
            <person name="Page C.A."/>
            <person name="Perez-Diaz I.M."/>
        </authorList>
    </citation>
    <scope>NUCLEOTIDE SEQUENCE [LARGE SCALE GENOMIC DNA]</scope>
    <source>
        <strain evidence="6 7">Ll15</strain>
    </source>
</reference>
<dbReference type="InterPro" id="IPR018513">
    <property type="entry name" value="Cell_synthase_bac"/>
</dbReference>
<dbReference type="Pfam" id="PF03170">
    <property type="entry name" value="BcsB"/>
    <property type="match status" value="1"/>
</dbReference>
<dbReference type="Gene3D" id="2.60.120.260">
    <property type="entry name" value="Galactose-binding domain-like"/>
    <property type="match status" value="1"/>
</dbReference>
<sequence>MKNIAYLIAIYISLLFYSEQVAAATIEIDEEKLQMNVSETLKKPLVTKSIELQGTEASRDFYYTLTEDVLNDKTYEVIFHIRHSGLLIAPSSFTVKIDDSAIKTIPLTQNKLSQSVTVQLPKEALAKGTHKVTASFYGIVKEGVCVASGNAGNWLRIDPLSSISLFDKGAQAWTLADYPSAFFSYEGNETTLIIPNQASIATLNNAYQLAAYLSEHSEQDVHIVKESSVQTVRGAVIVVGAQDEFTEPYMKEILRGINAEEATLNVFAFESTANRQSVPALFVTAKEAASLQQGISLLTTEHLYKQLVGDTFSVKSLPVFDHLQTSEIPLSNLVLLRKHYQVK</sequence>
<proteinExistence type="predicted"/>
<organism evidence="6 7">
    <name type="scientific">Lysinibacillus louembei</name>
    <dbReference type="NCBI Taxonomy" id="1470088"/>
    <lineage>
        <taxon>Bacteria</taxon>
        <taxon>Bacillati</taxon>
        <taxon>Bacillota</taxon>
        <taxon>Bacilli</taxon>
        <taxon>Bacillales</taxon>
        <taxon>Bacillaceae</taxon>
        <taxon>Lysinibacillus</taxon>
    </lineage>
</organism>
<accession>A0ABZ0S050</accession>
<keyword evidence="3" id="KW-0812">Transmembrane</keyword>
<keyword evidence="7" id="KW-1185">Reference proteome</keyword>
<keyword evidence="4" id="KW-1133">Transmembrane helix</keyword>
<protein>
    <submittedName>
        <fullName evidence="6">Cellulose biosynthesis cyclic di-GMP-binding regulatory protein BcsB</fullName>
    </submittedName>
</protein>
<comment type="subcellular location">
    <subcellularLocation>
        <location evidence="1">Cell membrane</location>
        <topology evidence="1">Single-pass membrane protein</topology>
    </subcellularLocation>
</comment>
<gene>
    <name evidence="6" type="ORF">R6U77_02675</name>
</gene>